<dbReference type="Proteomes" id="UP000321947">
    <property type="component" value="Unassembled WGS sequence"/>
</dbReference>
<name>A0A5D3BLQ5_CUCMM</name>
<evidence type="ECO:0000313" key="3">
    <source>
        <dbReference type="EMBL" id="TYK00751.1"/>
    </source>
</evidence>
<evidence type="ECO:0000313" key="5">
    <source>
        <dbReference type="Proteomes" id="UP000321947"/>
    </source>
</evidence>
<dbReference type="EMBL" id="SSTE01005668">
    <property type="protein sequence ID" value="KAA0060511.1"/>
    <property type="molecule type" value="Genomic_DNA"/>
</dbReference>
<feature type="compositionally biased region" description="Polar residues" evidence="1">
    <location>
        <begin position="97"/>
        <end position="114"/>
    </location>
</feature>
<reference evidence="4 5" key="1">
    <citation type="submission" date="2019-08" db="EMBL/GenBank/DDBJ databases">
        <title>Draft genome sequences of two oriental melons (Cucumis melo L. var makuwa).</title>
        <authorList>
            <person name="Kwon S.-Y."/>
        </authorList>
    </citation>
    <scope>NUCLEOTIDE SEQUENCE [LARGE SCALE GENOMIC DNA]</scope>
    <source>
        <strain evidence="5">cv. Chang Bougi</strain>
        <strain evidence="4">cv. SW 3</strain>
        <tissue evidence="3">Leaf</tissue>
    </source>
</reference>
<comment type="caution">
    <text evidence="3">The sequence shown here is derived from an EMBL/GenBank/DDBJ whole genome shotgun (WGS) entry which is preliminary data.</text>
</comment>
<dbReference type="Proteomes" id="UP000321393">
    <property type="component" value="Unassembled WGS sequence"/>
</dbReference>
<feature type="region of interest" description="Disordered" evidence="1">
    <location>
        <begin position="92"/>
        <end position="117"/>
    </location>
</feature>
<accession>A0A5D3BLQ5</accession>
<dbReference type="EMBL" id="SSTD01016540">
    <property type="protein sequence ID" value="TYK00751.1"/>
    <property type="molecule type" value="Genomic_DNA"/>
</dbReference>
<evidence type="ECO:0000313" key="4">
    <source>
        <dbReference type="Proteomes" id="UP000321393"/>
    </source>
</evidence>
<gene>
    <name evidence="3" type="ORF">E5676_scaffold420G00080</name>
    <name evidence="2" type="ORF">E6C27_scaffold22G003600</name>
</gene>
<organism evidence="3 5">
    <name type="scientific">Cucumis melo var. makuwa</name>
    <name type="common">Oriental melon</name>
    <dbReference type="NCBI Taxonomy" id="1194695"/>
    <lineage>
        <taxon>Eukaryota</taxon>
        <taxon>Viridiplantae</taxon>
        <taxon>Streptophyta</taxon>
        <taxon>Embryophyta</taxon>
        <taxon>Tracheophyta</taxon>
        <taxon>Spermatophyta</taxon>
        <taxon>Magnoliopsida</taxon>
        <taxon>eudicotyledons</taxon>
        <taxon>Gunneridae</taxon>
        <taxon>Pentapetalae</taxon>
        <taxon>rosids</taxon>
        <taxon>fabids</taxon>
        <taxon>Cucurbitales</taxon>
        <taxon>Cucurbitaceae</taxon>
        <taxon>Benincaseae</taxon>
        <taxon>Cucumis</taxon>
    </lineage>
</organism>
<proteinExistence type="predicted"/>
<dbReference type="AlphaFoldDB" id="A0A5D3BLQ5"/>
<sequence>MYLQSTSRSSRARWFELNFGYQALTCFVEHQILSMWKKIRGENHRHFRRFNDLEEARVNPPTRLVNRMEDSHFLCDHYMTFQFQKPSRVNKAARAQQPYNHKSPTYKPNPSQANERAGSLVQDLDSVLKETTYLLTLKRVGVKSILHPMSRTIYSVLPLKWEAYWVNVTKLPSLMQI</sequence>
<evidence type="ECO:0000313" key="2">
    <source>
        <dbReference type="EMBL" id="KAA0060511.1"/>
    </source>
</evidence>
<protein>
    <submittedName>
        <fullName evidence="3">CACTA en-spm transposon protein</fullName>
    </submittedName>
</protein>
<evidence type="ECO:0000256" key="1">
    <source>
        <dbReference type="SAM" id="MobiDB-lite"/>
    </source>
</evidence>